<evidence type="ECO:0000259" key="8">
    <source>
        <dbReference type="Pfam" id="PF04239"/>
    </source>
</evidence>
<dbReference type="PANTHER" id="PTHR34582">
    <property type="entry name" value="UPF0702 TRANSMEMBRANE PROTEIN YCAP"/>
    <property type="match status" value="1"/>
</dbReference>
<evidence type="ECO:0000256" key="7">
    <source>
        <dbReference type="SAM" id="Phobius"/>
    </source>
</evidence>
<dbReference type="Gene3D" id="3.30.240.20">
    <property type="entry name" value="bsu07140 like domains"/>
    <property type="match status" value="1"/>
</dbReference>
<evidence type="ECO:0000256" key="6">
    <source>
        <dbReference type="ARBA" id="ARBA00023136"/>
    </source>
</evidence>
<dbReference type="RefSeq" id="WP_271121816.1">
    <property type="nucleotide sequence ID" value="NZ_JALHAN010000057.1"/>
</dbReference>
<dbReference type="GO" id="GO:0005886">
    <property type="term" value="C:plasma membrane"/>
    <property type="evidence" value="ECO:0007669"/>
    <property type="project" value="UniProtKB-SubCell"/>
</dbReference>
<comment type="subcellular location">
    <subcellularLocation>
        <location evidence="1">Cell membrane</location>
        <topology evidence="1">Multi-pass membrane protein</topology>
    </subcellularLocation>
</comment>
<reference evidence="9" key="1">
    <citation type="submission" date="2022-03" db="EMBL/GenBank/DDBJ databases">
        <title>Proposal of a novel genus Dryocolo and two novel species.</title>
        <authorList>
            <person name="Maddock D.W."/>
            <person name="Brady C.L."/>
            <person name="Denman S."/>
            <person name="Arnold D."/>
        </authorList>
    </citation>
    <scope>NUCLEOTIDE SEQUENCE</scope>
    <source>
        <strain evidence="9">H6W4</strain>
    </source>
</reference>
<keyword evidence="4 7" id="KW-0812">Transmembrane</keyword>
<dbReference type="PANTHER" id="PTHR34582:SF6">
    <property type="entry name" value="UPF0702 TRANSMEMBRANE PROTEIN YCAP"/>
    <property type="match status" value="1"/>
</dbReference>
<evidence type="ECO:0000313" key="9">
    <source>
        <dbReference type="EMBL" id="MCT4701087.1"/>
    </source>
</evidence>
<organism evidence="9 10">
    <name type="scientific">Dryocola boscaweniae</name>
    <dbReference type="NCBI Taxonomy" id="2925397"/>
    <lineage>
        <taxon>Bacteria</taxon>
        <taxon>Pseudomonadati</taxon>
        <taxon>Pseudomonadota</taxon>
        <taxon>Gammaproteobacteria</taxon>
        <taxon>Enterobacterales</taxon>
        <taxon>Enterobacteriaceae</taxon>
        <taxon>Dryocola</taxon>
    </lineage>
</organism>
<feature type="transmembrane region" description="Helical" evidence="7">
    <location>
        <begin position="53"/>
        <end position="72"/>
    </location>
</feature>
<comment type="caution">
    <text evidence="9">The sequence shown here is derived from an EMBL/GenBank/DDBJ whole genome shotgun (WGS) entry which is preliminary data.</text>
</comment>
<evidence type="ECO:0000256" key="1">
    <source>
        <dbReference type="ARBA" id="ARBA00004651"/>
    </source>
</evidence>
<gene>
    <name evidence="9" type="ORF">MUA00_04610</name>
</gene>
<dbReference type="AlphaFoldDB" id="A0A9X2W5R1"/>
<dbReference type="InterPro" id="IPR023090">
    <property type="entry name" value="UPF0702_alpha/beta_dom_sf"/>
</dbReference>
<accession>A0A9X2W5R1</accession>
<dbReference type="Pfam" id="PF04239">
    <property type="entry name" value="DUF421"/>
    <property type="match status" value="1"/>
</dbReference>
<feature type="transmembrane region" description="Helical" evidence="7">
    <location>
        <begin position="6"/>
        <end position="22"/>
    </location>
</feature>
<feature type="domain" description="YetF C-terminal" evidence="8">
    <location>
        <begin position="79"/>
        <end position="148"/>
    </location>
</feature>
<name>A0A9X2W5R1_9ENTR</name>
<dbReference type="Proteomes" id="UP001150641">
    <property type="component" value="Unassembled WGS sequence"/>
</dbReference>
<keyword evidence="5 7" id="KW-1133">Transmembrane helix</keyword>
<sequence>MDNVLRAAGMYVLLMIVLKIAGRRTLLEMTSFDFILLLIISEATQQALLGNDFSFTGAAITIITLIALDIIFSKIKGRFPKVELFIDGSPLILVEYGRPLEKRMSKAGISADDILSSARITQGLERMDQIKFAILEKNGKIAIIPAEDQES</sequence>
<evidence type="ECO:0000256" key="2">
    <source>
        <dbReference type="ARBA" id="ARBA00006448"/>
    </source>
</evidence>
<dbReference type="EMBL" id="JALHAP010000071">
    <property type="protein sequence ID" value="MCT4701087.1"/>
    <property type="molecule type" value="Genomic_DNA"/>
</dbReference>
<keyword evidence="3" id="KW-1003">Cell membrane</keyword>
<keyword evidence="6 7" id="KW-0472">Membrane</keyword>
<comment type="similarity">
    <text evidence="2">Belongs to the UPF0702 family.</text>
</comment>
<keyword evidence="10" id="KW-1185">Reference proteome</keyword>
<dbReference type="InterPro" id="IPR007353">
    <property type="entry name" value="DUF421"/>
</dbReference>
<evidence type="ECO:0000313" key="10">
    <source>
        <dbReference type="Proteomes" id="UP001150641"/>
    </source>
</evidence>
<proteinExistence type="inferred from homology"/>
<evidence type="ECO:0000256" key="3">
    <source>
        <dbReference type="ARBA" id="ARBA00022475"/>
    </source>
</evidence>
<evidence type="ECO:0000256" key="5">
    <source>
        <dbReference type="ARBA" id="ARBA00022989"/>
    </source>
</evidence>
<protein>
    <submittedName>
        <fullName evidence="9">DUF421 domain-containing protein</fullName>
    </submittedName>
</protein>
<evidence type="ECO:0000256" key="4">
    <source>
        <dbReference type="ARBA" id="ARBA00022692"/>
    </source>
</evidence>